<keyword evidence="2" id="KW-0472">Membrane</keyword>
<evidence type="ECO:0000256" key="2">
    <source>
        <dbReference type="SAM" id="Phobius"/>
    </source>
</evidence>
<dbReference type="InterPro" id="IPR009003">
    <property type="entry name" value="Peptidase_S1_PA"/>
</dbReference>
<feature type="compositionally biased region" description="Low complexity" evidence="1">
    <location>
        <begin position="339"/>
        <end position="358"/>
    </location>
</feature>
<evidence type="ECO:0000313" key="5">
    <source>
        <dbReference type="Proteomes" id="UP001151518"/>
    </source>
</evidence>
<dbReference type="Proteomes" id="UP001151518">
    <property type="component" value="Unassembled WGS sequence"/>
</dbReference>
<reference evidence="4" key="1">
    <citation type="submission" date="2022-07" db="EMBL/GenBank/DDBJ databases">
        <title>Phylogenomic reconstructions and comparative analyses of Kickxellomycotina fungi.</title>
        <authorList>
            <person name="Reynolds N.K."/>
            <person name="Stajich J.E."/>
            <person name="Barry K."/>
            <person name="Grigoriev I.V."/>
            <person name="Crous P."/>
            <person name="Smith M.E."/>
        </authorList>
    </citation>
    <scope>NUCLEOTIDE SEQUENCE</scope>
    <source>
        <strain evidence="4">NRRL 3115</strain>
    </source>
</reference>
<proteinExistence type="predicted"/>
<keyword evidence="3" id="KW-0732">Signal</keyword>
<keyword evidence="2" id="KW-0812">Transmembrane</keyword>
<feature type="region of interest" description="Disordered" evidence="1">
    <location>
        <begin position="312"/>
        <end position="418"/>
    </location>
</feature>
<evidence type="ECO:0000313" key="4">
    <source>
        <dbReference type="EMBL" id="KAJ2674007.1"/>
    </source>
</evidence>
<keyword evidence="2" id="KW-1133">Transmembrane helix</keyword>
<name>A0A9W8G4Q7_9FUNG</name>
<feature type="signal peptide" evidence="3">
    <location>
        <begin position="1"/>
        <end position="17"/>
    </location>
</feature>
<dbReference type="AlphaFoldDB" id="A0A9W8G4Q7"/>
<dbReference type="InterPro" id="IPR043504">
    <property type="entry name" value="Peptidase_S1_PA_chymotrypsin"/>
</dbReference>
<feature type="compositionally biased region" description="Polar residues" evidence="1">
    <location>
        <begin position="387"/>
        <end position="410"/>
    </location>
</feature>
<feature type="chain" id="PRO_5040885244" description="Peptidase S1 domain-containing protein" evidence="3">
    <location>
        <begin position="18"/>
        <end position="530"/>
    </location>
</feature>
<sequence>MLLFVFVILELLQHALCAQTNFTKRGVTADDILNFRGAMLVKNGVETTCEFALIDNQAAFMAASCLDFNNGEVDSSTQYAIYFDQSMGNTPTNTAISANNIHIHPQYNPTTFANNVAIVEYNFTEQGNWTNYFAVYSSEWVSNVFVRRRLTSANSQIWREPFVNSYNNAGKLCSARSPLYSQNTYDMRCNQIQTNNSWNNTCPMPYGTVYGALTESLAIAGLYSHSYMFGQNFCSGTRGLYFFTMLMHYIEWGESVIGRQINKLVEDTSGYASMSKSASFSMHDVSSPNPGNMYEFSGDLKAPKALEISVQTSSAALSPAPSSPTSTTDGSSQITSVTSKVVNNDNISNNNDNIGDGSKIADDSEDGGDEGSAGGSAQYINPAEHTSLFTNPIDSMKPSDTASAAGGNNETHSEQNKPVSGSYYGMSKGAIIGVAVSVPLIFILLVVASYFVYKRWKGGEILSISWKKLSRKHQSATRELVEEIGGASEVEQLPSYDELEHFPRESMLSAPRSLSALPRFSMLSLENRFG</sequence>
<protein>
    <recommendedName>
        <fullName evidence="6">Peptidase S1 domain-containing protein</fullName>
    </recommendedName>
</protein>
<evidence type="ECO:0000256" key="1">
    <source>
        <dbReference type="SAM" id="MobiDB-lite"/>
    </source>
</evidence>
<dbReference type="Gene3D" id="2.40.10.10">
    <property type="entry name" value="Trypsin-like serine proteases"/>
    <property type="match status" value="1"/>
</dbReference>
<evidence type="ECO:0000256" key="3">
    <source>
        <dbReference type="SAM" id="SignalP"/>
    </source>
</evidence>
<gene>
    <name evidence="4" type="ORF">GGI25_004492</name>
</gene>
<feature type="transmembrane region" description="Helical" evidence="2">
    <location>
        <begin position="430"/>
        <end position="453"/>
    </location>
</feature>
<comment type="caution">
    <text evidence="4">The sequence shown here is derived from an EMBL/GenBank/DDBJ whole genome shotgun (WGS) entry which is preliminary data.</text>
</comment>
<organism evidence="4 5">
    <name type="scientific">Coemansia spiralis</name>
    <dbReference type="NCBI Taxonomy" id="417178"/>
    <lineage>
        <taxon>Eukaryota</taxon>
        <taxon>Fungi</taxon>
        <taxon>Fungi incertae sedis</taxon>
        <taxon>Zoopagomycota</taxon>
        <taxon>Kickxellomycotina</taxon>
        <taxon>Kickxellomycetes</taxon>
        <taxon>Kickxellales</taxon>
        <taxon>Kickxellaceae</taxon>
        <taxon>Coemansia</taxon>
    </lineage>
</organism>
<dbReference type="OrthoDB" id="5585802at2759"/>
<dbReference type="SUPFAM" id="SSF50494">
    <property type="entry name" value="Trypsin-like serine proteases"/>
    <property type="match status" value="1"/>
</dbReference>
<evidence type="ECO:0008006" key="6">
    <source>
        <dbReference type="Google" id="ProtNLM"/>
    </source>
</evidence>
<feature type="compositionally biased region" description="Low complexity" evidence="1">
    <location>
        <begin position="312"/>
        <end position="332"/>
    </location>
</feature>
<accession>A0A9W8G4Q7</accession>
<dbReference type="EMBL" id="JANBTW010000061">
    <property type="protein sequence ID" value="KAJ2674007.1"/>
    <property type="molecule type" value="Genomic_DNA"/>
</dbReference>